<evidence type="ECO:0000313" key="1">
    <source>
        <dbReference type="EMBL" id="MFC6081646.1"/>
    </source>
</evidence>
<sequence>MTVRLVLVCHAATAATREARIPYDDEPLDAHGEAAAGAARGVLRRVGTAYHAPEARCLRTALALGLDAVPETALADLDLGAWRGHTLEGLGTGRADALRAWLTEPDARPHGGETLRELVARVAGWLDSLPATPSRVAAVTHPAVVRAAVLHVLGAPVSRFWRLDVAPLSQTHLSGGADGWRLRETGHPLTP</sequence>
<gene>
    <name evidence="1" type="ORF">ACFP1K_10775</name>
</gene>
<protein>
    <submittedName>
        <fullName evidence="1">Histidine phosphatase family protein</fullName>
    </submittedName>
</protein>
<dbReference type="Gene3D" id="3.40.50.1240">
    <property type="entry name" value="Phosphoglycerate mutase-like"/>
    <property type="match status" value="1"/>
</dbReference>
<dbReference type="Pfam" id="PF00300">
    <property type="entry name" value="His_Phos_1"/>
    <property type="match status" value="1"/>
</dbReference>
<organism evidence="1 2">
    <name type="scientific">Sphaerisporangium aureirubrum</name>
    <dbReference type="NCBI Taxonomy" id="1544736"/>
    <lineage>
        <taxon>Bacteria</taxon>
        <taxon>Bacillati</taxon>
        <taxon>Actinomycetota</taxon>
        <taxon>Actinomycetes</taxon>
        <taxon>Streptosporangiales</taxon>
        <taxon>Streptosporangiaceae</taxon>
        <taxon>Sphaerisporangium</taxon>
    </lineage>
</organism>
<proteinExistence type="predicted"/>
<dbReference type="PANTHER" id="PTHR48100">
    <property type="entry name" value="BROAD-SPECIFICITY PHOSPHATASE YOR283W-RELATED"/>
    <property type="match status" value="1"/>
</dbReference>
<dbReference type="SMART" id="SM00855">
    <property type="entry name" value="PGAM"/>
    <property type="match status" value="1"/>
</dbReference>
<evidence type="ECO:0000313" key="2">
    <source>
        <dbReference type="Proteomes" id="UP001596137"/>
    </source>
</evidence>
<reference evidence="2" key="1">
    <citation type="journal article" date="2019" name="Int. J. Syst. Evol. Microbiol.">
        <title>The Global Catalogue of Microorganisms (GCM) 10K type strain sequencing project: providing services to taxonomists for standard genome sequencing and annotation.</title>
        <authorList>
            <consortium name="The Broad Institute Genomics Platform"/>
            <consortium name="The Broad Institute Genome Sequencing Center for Infectious Disease"/>
            <person name="Wu L."/>
            <person name="Ma J."/>
        </authorList>
    </citation>
    <scope>NUCLEOTIDE SEQUENCE [LARGE SCALE GENOMIC DNA]</scope>
    <source>
        <strain evidence="2">JCM 30346</strain>
    </source>
</reference>
<name>A0ABW1NEB6_9ACTN</name>
<dbReference type="InterPro" id="IPR013078">
    <property type="entry name" value="His_Pase_superF_clade-1"/>
</dbReference>
<dbReference type="PANTHER" id="PTHR48100:SF10">
    <property type="entry name" value="2-CARBOXY-D-ARABINITOL-1-PHOSPHATASE-RELATED"/>
    <property type="match status" value="1"/>
</dbReference>
<comment type="caution">
    <text evidence="1">The sequence shown here is derived from an EMBL/GenBank/DDBJ whole genome shotgun (WGS) entry which is preliminary data.</text>
</comment>
<dbReference type="SUPFAM" id="SSF53254">
    <property type="entry name" value="Phosphoglycerate mutase-like"/>
    <property type="match status" value="1"/>
</dbReference>
<dbReference type="EMBL" id="JBHSRF010000011">
    <property type="protein sequence ID" value="MFC6081646.1"/>
    <property type="molecule type" value="Genomic_DNA"/>
</dbReference>
<dbReference type="RefSeq" id="WP_380750000.1">
    <property type="nucleotide sequence ID" value="NZ_JBHSRF010000011.1"/>
</dbReference>
<keyword evidence="2" id="KW-1185">Reference proteome</keyword>
<dbReference type="Proteomes" id="UP001596137">
    <property type="component" value="Unassembled WGS sequence"/>
</dbReference>
<accession>A0ABW1NEB6</accession>
<dbReference type="InterPro" id="IPR050275">
    <property type="entry name" value="PGM_Phosphatase"/>
</dbReference>
<dbReference type="InterPro" id="IPR029033">
    <property type="entry name" value="His_PPase_superfam"/>
</dbReference>